<dbReference type="AlphaFoldDB" id="A0A643CJV9"/>
<comment type="similarity">
    <text evidence="2">Belongs to the TerC family.</text>
</comment>
<keyword evidence="5 6" id="KW-0472">Membrane</keyword>
<evidence type="ECO:0000256" key="1">
    <source>
        <dbReference type="ARBA" id="ARBA00004141"/>
    </source>
</evidence>
<organism evidence="7">
    <name type="scientific">Anaplasma marginale</name>
    <dbReference type="NCBI Taxonomy" id="770"/>
    <lineage>
        <taxon>Bacteria</taxon>
        <taxon>Pseudomonadati</taxon>
        <taxon>Pseudomonadota</taxon>
        <taxon>Alphaproteobacteria</taxon>
        <taxon>Rickettsiales</taxon>
        <taxon>Anaplasmataceae</taxon>
        <taxon>Anaplasma</taxon>
    </lineage>
</organism>
<feature type="transmembrane region" description="Helical" evidence="6">
    <location>
        <begin position="121"/>
        <end position="144"/>
    </location>
</feature>
<keyword evidence="3 6" id="KW-0812">Transmembrane</keyword>
<feature type="transmembrane region" description="Helical" evidence="6">
    <location>
        <begin position="46"/>
        <end position="69"/>
    </location>
</feature>
<proteinExistence type="inferred from homology"/>
<dbReference type="PANTHER" id="PTHR30238">
    <property type="entry name" value="MEMBRANE BOUND PREDICTED REDOX MODULATOR"/>
    <property type="match status" value="1"/>
</dbReference>
<name>A0A643CJV9_ANAMA</name>
<reference evidence="7" key="1">
    <citation type="submission" date="2019-08" db="EMBL/GenBank/DDBJ databases">
        <authorList>
            <person name="Amaro Estrada I."/>
            <person name="Quiroz Castaneda R.E."/>
            <person name="Martinez Ocampo F."/>
            <person name="Rodriguez Camarillo S.D."/>
        </authorList>
    </citation>
    <scope>NUCLEOTIDE SEQUENCE</scope>
    <source>
        <strain evidence="7">MEX-30-184-02</strain>
    </source>
</reference>
<evidence type="ECO:0000256" key="5">
    <source>
        <dbReference type="ARBA" id="ARBA00023136"/>
    </source>
</evidence>
<keyword evidence="4 6" id="KW-1133">Transmembrane helix</keyword>
<dbReference type="EMBL" id="VTCY01000022">
    <property type="protein sequence ID" value="KAB0450720.1"/>
    <property type="molecule type" value="Genomic_DNA"/>
</dbReference>
<comment type="subcellular location">
    <subcellularLocation>
        <location evidence="1">Membrane</location>
        <topology evidence="1">Multi-pass membrane protein</topology>
    </subcellularLocation>
</comment>
<dbReference type="InterPro" id="IPR005496">
    <property type="entry name" value="Integral_membrane_TerC"/>
</dbReference>
<dbReference type="OMA" id="IEIMFLD"/>
<dbReference type="GeneID" id="7398155"/>
<feature type="transmembrane region" description="Helical" evidence="6">
    <location>
        <begin position="150"/>
        <end position="167"/>
    </location>
</feature>
<gene>
    <name evidence="7" type="ORF">FY207_05110</name>
</gene>
<comment type="caution">
    <text evidence="7">The sequence shown here is derived from an EMBL/GenBank/DDBJ whole genome shotgun (WGS) entry which is preliminary data.</text>
</comment>
<dbReference type="RefSeq" id="WP_010267767.1">
    <property type="nucleotide sequence ID" value="NZ_PKOF01000024.1"/>
</dbReference>
<dbReference type="Pfam" id="PF03741">
    <property type="entry name" value="TerC"/>
    <property type="match status" value="1"/>
</dbReference>
<dbReference type="PANTHER" id="PTHR30238:SF4">
    <property type="entry name" value="SLL1022 PROTEIN"/>
    <property type="match status" value="1"/>
</dbReference>
<dbReference type="GO" id="GO:0016020">
    <property type="term" value="C:membrane"/>
    <property type="evidence" value="ECO:0007669"/>
    <property type="project" value="UniProtKB-SubCell"/>
</dbReference>
<evidence type="ECO:0000256" key="2">
    <source>
        <dbReference type="ARBA" id="ARBA00007511"/>
    </source>
</evidence>
<evidence type="ECO:0000256" key="6">
    <source>
        <dbReference type="SAM" id="Phobius"/>
    </source>
</evidence>
<accession>A0A643CJV9</accession>
<evidence type="ECO:0000256" key="4">
    <source>
        <dbReference type="ARBA" id="ARBA00022989"/>
    </source>
</evidence>
<feature type="transmembrane region" description="Helical" evidence="6">
    <location>
        <begin position="179"/>
        <end position="197"/>
    </location>
</feature>
<sequence>MNLHCNSIVEFSTLFFLEMILGIDNLIFIALITSRLPEGLRNKARICGLSVALVMRFVMLFGASLLLSMDEQFITLSRVQISYKNMFFIAGGAFLVYKSAQEIYLEIFPKQNSKISASPKFLLAIGQIIGIDLMLSLDSVISAVGLTDNTLLIAIIFSIYAIVALFLSKEVSAIVHKHARVKTIALLFIGALGALLVAEGMGHNIPHSYLYTTLLFPIIMECMDCWKEKRSSQHHKP</sequence>
<feature type="transmembrane region" description="Helical" evidence="6">
    <location>
        <begin position="81"/>
        <end position="100"/>
    </location>
</feature>
<evidence type="ECO:0000256" key="3">
    <source>
        <dbReference type="ARBA" id="ARBA00022692"/>
    </source>
</evidence>
<protein>
    <submittedName>
        <fullName evidence="7">TerC family protein</fullName>
    </submittedName>
</protein>
<evidence type="ECO:0000313" key="7">
    <source>
        <dbReference type="EMBL" id="KAB0450720.1"/>
    </source>
</evidence>
<feature type="transmembrane region" description="Helical" evidence="6">
    <location>
        <begin position="12"/>
        <end position="34"/>
    </location>
</feature>